<protein>
    <submittedName>
        <fullName evidence="1">Uncharacterized protein</fullName>
    </submittedName>
</protein>
<comment type="caution">
    <text evidence="1">The sequence shown here is derived from an EMBL/GenBank/DDBJ whole genome shotgun (WGS) entry which is preliminary data.</text>
</comment>
<name>A0A916Y215_9FLAO</name>
<reference evidence="1" key="1">
    <citation type="journal article" date="2014" name="Int. J. Syst. Evol. Microbiol.">
        <title>Complete genome sequence of Corynebacterium casei LMG S-19264T (=DSM 44701T), isolated from a smear-ripened cheese.</title>
        <authorList>
            <consortium name="US DOE Joint Genome Institute (JGI-PGF)"/>
            <person name="Walter F."/>
            <person name="Albersmeier A."/>
            <person name="Kalinowski J."/>
            <person name="Ruckert C."/>
        </authorList>
    </citation>
    <scope>NUCLEOTIDE SEQUENCE</scope>
    <source>
        <strain evidence="1">CGMCC 1.12506</strain>
    </source>
</reference>
<dbReference type="PROSITE" id="PS51257">
    <property type="entry name" value="PROKAR_LIPOPROTEIN"/>
    <property type="match status" value="1"/>
</dbReference>
<dbReference type="RefSeq" id="WP_188362162.1">
    <property type="nucleotide sequence ID" value="NZ_BMFG01000006.1"/>
</dbReference>
<proteinExistence type="predicted"/>
<dbReference type="AlphaFoldDB" id="A0A916Y215"/>
<keyword evidence="2" id="KW-1185">Reference proteome</keyword>
<organism evidence="1 2">
    <name type="scientific">Flavobacterium orientale</name>
    <dbReference type="NCBI Taxonomy" id="1756020"/>
    <lineage>
        <taxon>Bacteria</taxon>
        <taxon>Pseudomonadati</taxon>
        <taxon>Bacteroidota</taxon>
        <taxon>Flavobacteriia</taxon>
        <taxon>Flavobacteriales</taxon>
        <taxon>Flavobacteriaceae</taxon>
        <taxon>Flavobacterium</taxon>
    </lineage>
</organism>
<evidence type="ECO:0000313" key="1">
    <source>
        <dbReference type="EMBL" id="GGD27610.1"/>
    </source>
</evidence>
<reference evidence="1" key="2">
    <citation type="submission" date="2020-09" db="EMBL/GenBank/DDBJ databases">
        <authorList>
            <person name="Sun Q."/>
            <person name="Zhou Y."/>
        </authorList>
    </citation>
    <scope>NUCLEOTIDE SEQUENCE</scope>
    <source>
        <strain evidence="1">CGMCC 1.12506</strain>
    </source>
</reference>
<dbReference type="EMBL" id="BMFG01000006">
    <property type="protein sequence ID" value="GGD27610.1"/>
    <property type="molecule type" value="Genomic_DNA"/>
</dbReference>
<evidence type="ECO:0000313" key="2">
    <source>
        <dbReference type="Proteomes" id="UP000625735"/>
    </source>
</evidence>
<dbReference type="Proteomes" id="UP000625735">
    <property type="component" value="Unassembled WGS sequence"/>
</dbReference>
<accession>A0A916Y215</accession>
<gene>
    <name evidence="1" type="ORF">GCM10011343_17250</name>
</gene>
<sequence length="165" mass="18410">MKTKLILFGLFLVLLGCVKKQQDDSVVATVEESEAVSSEPSVVFDATAAIWTYDYNEQTQQLGLKQLRQVDNTTLTGKAIEEIINTSWPKVQVQFIRTSNDTAYVSIPNSTVLTQQMGSMGAESFMVTTTYSFTELKGIRYVSFDFEEGDHARPGVYDRSLGVKE</sequence>